<feature type="compositionally biased region" description="Polar residues" evidence="6">
    <location>
        <begin position="535"/>
        <end position="553"/>
    </location>
</feature>
<evidence type="ECO:0000256" key="1">
    <source>
        <dbReference type="ARBA" id="ARBA00004123"/>
    </source>
</evidence>
<gene>
    <name evidence="8" type="ORF">RHGRI_034088</name>
</gene>
<evidence type="ECO:0000256" key="5">
    <source>
        <dbReference type="ARBA" id="ARBA00023242"/>
    </source>
</evidence>
<organism evidence="8 9">
    <name type="scientific">Rhododendron griersonianum</name>
    <dbReference type="NCBI Taxonomy" id="479676"/>
    <lineage>
        <taxon>Eukaryota</taxon>
        <taxon>Viridiplantae</taxon>
        <taxon>Streptophyta</taxon>
        <taxon>Embryophyta</taxon>
        <taxon>Tracheophyta</taxon>
        <taxon>Spermatophyta</taxon>
        <taxon>Magnoliopsida</taxon>
        <taxon>eudicotyledons</taxon>
        <taxon>Gunneridae</taxon>
        <taxon>Pentapetalae</taxon>
        <taxon>asterids</taxon>
        <taxon>Ericales</taxon>
        <taxon>Ericaceae</taxon>
        <taxon>Ericoideae</taxon>
        <taxon>Rhodoreae</taxon>
        <taxon>Rhododendron</taxon>
    </lineage>
</organism>
<evidence type="ECO:0000256" key="2">
    <source>
        <dbReference type="ARBA" id="ARBA00023015"/>
    </source>
</evidence>
<dbReference type="InterPro" id="IPR015300">
    <property type="entry name" value="DNA-bd_pseudobarrel_sf"/>
</dbReference>
<keyword evidence="5" id="KW-0539">Nucleus</keyword>
<evidence type="ECO:0000259" key="7">
    <source>
        <dbReference type="PROSITE" id="PS50863"/>
    </source>
</evidence>
<dbReference type="InterPro" id="IPR044800">
    <property type="entry name" value="LEC2-like"/>
</dbReference>
<dbReference type="GO" id="GO:0003700">
    <property type="term" value="F:DNA-binding transcription factor activity"/>
    <property type="evidence" value="ECO:0007669"/>
    <property type="project" value="InterPro"/>
</dbReference>
<proteinExistence type="predicted"/>
<protein>
    <recommendedName>
        <fullName evidence="7">TF-B3 domain-containing protein</fullName>
    </recommendedName>
</protein>
<evidence type="ECO:0000256" key="6">
    <source>
        <dbReference type="SAM" id="MobiDB-lite"/>
    </source>
</evidence>
<feature type="region of interest" description="Disordered" evidence="6">
    <location>
        <begin position="534"/>
        <end position="553"/>
    </location>
</feature>
<name>A0AAV6I4V2_9ERIC</name>
<dbReference type="Gene3D" id="2.40.330.10">
    <property type="entry name" value="DNA-binding pseudobarrel domain"/>
    <property type="match status" value="1"/>
</dbReference>
<dbReference type="GO" id="GO:0003677">
    <property type="term" value="F:DNA binding"/>
    <property type="evidence" value="ECO:0007669"/>
    <property type="project" value="UniProtKB-KW"/>
</dbReference>
<dbReference type="SUPFAM" id="SSF101936">
    <property type="entry name" value="DNA-binding pseudobarrel domain"/>
    <property type="match status" value="1"/>
</dbReference>
<reference evidence="8" key="1">
    <citation type="submission" date="2020-08" db="EMBL/GenBank/DDBJ databases">
        <title>Plant Genome Project.</title>
        <authorList>
            <person name="Zhang R.-G."/>
        </authorList>
    </citation>
    <scope>NUCLEOTIDE SEQUENCE</scope>
    <source>
        <strain evidence="8">WSP0</strain>
        <tissue evidence="8">Leaf</tissue>
    </source>
</reference>
<dbReference type="Pfam" id="PF02362">
    <property type="entry name" value="B3"/>
    <property type="match status" value="1"/>
</dbReference>
<dbReference type="SMART" id="SM01019">
    <property type="entry name" value="B3"/>
    <property type="match status" value="1"/>
</dbReference>
<dbReference type="PANTHER" id="PTHR31140">
    <property type="entry name" value="B3 DOMAIN-CONTAINING TRANSCRIPTION FACTOR ABI3"/>
    <property type="match status" value="1"/>
</dbReference>
<keyword evidence="9" id="KW-1185">Reference proteome</keyword>
<evidence type="ECO:0000256" key="3">
    <source>
        <dbReference type="ARBA" id="ARBA00023125"/>
    </source>
</evidence>
<accession>A0AAV6I4V2</accession>
<dbReference type="PROSITE" id="PS50863">
    <property type="entry name" value="B3"/>
    <property type="match status" value="1"/>
</dbReference>
<dbReference type="InterPro" id="IPR054722">
    <property type="entry name" value="PolX-like_BBD"/>
</dbReference>
<sequence length="620" mass="69772">MEDIKGKAVEVESGDMADVGLPIQGMGPPMRGDQGIGLHQENGSNRVGALRRLSELRARRRLAAAAEGFGYSASVMQRHFVPKPIRPPPPPTTEVNPFTTQFLFEKELKCSDVGPACRIVIPKGYAERYLPALTDKEGFFLFMDDMDAFEIWVFRYRYWQNNRSRMFVLEKTGDFVRAHGLEYGDFMMVYKDGQSERFVSIFLHDFGSLLEIYFKSLRCINGGIHCVFVFSNGIRARKASSQVTGPRHELNRSRNYYADLTAMNGTCFPPENVLYNFPKNFIAEVVPDVSTLVPDVSNVEQSLSYGSIDTFSLESARELWDSIAELYGNQNNAARIFELKQEIAATDQGDKTFIEHLGSLKRMWDEHDMYRPWTADAKTLQKYAEEDKKISLLSSLKTDYENLRSKILMNPSLPSLSSVCSIIQREETRKKTMNNDVKLSSERSESSVFLAEKDEKKKIFSTSKGKGQWNKNEGETFYCDHCEKKWHTRNTCWVLHPHLKPKPNVDGGNKREQVAIADTSISIQHLSHLLQQLSKSTVSQPDPSSSTHVSGNLQTSSGIDTWIIDSGATDHMANNSKSLFNFSPSSIKPIVSVANGTKVPVLGSGKVNLFSGSNVGEEDW</sequence>
<comment type="subcellular location">
    <subcellularLocation>
        <location evidence="1">Nucleus</location>
    </subcellularLocation>
</comment>
<dbReference type="Proteomes" id="UP000823749">
    <property type="component" value="Chromosome 12"/>
</dbReference>
<keyword evidence="4" id="KW-0804">Transcription</keyword>
<evidence type="ECO:0000313" key="9">
    <source>
        <dbReference type="Proteomes" id="UP000823749"/>
    </source>
</evidence>
<dbReference type="EMBL" id="JACTNZ010000012">
    <property type="protein sequence ID" value="KAG5521749.1"/>
    <property type="molecule type" value="Genomic_DNA"/>
</dbReference>
<evidence type="ECO:0000313" key="8">
    <source>
        <dbReference type="EMBL" id="KAG5521749.1"/>
    </source>
</evidence>
<feature type="domain" description="TF-B3" evidence="7">
    <location>
        <begin position="104"/>
        <end position="205"/>
    </location>
</feature>
<dbReference type="PANTHER" id="PTHR31140:SF73">
    <property type="entry name" value="B3 DOMAIN-CONTAINING TRANSCRIPTION FACTOR FUS3"/>
    <property type="match status" value="1"/>
</dbReference>
<keyword evidence="3" id="KW-0238">DNA-binding</keyword>
<dbReference type="CDD" id="cd10017">
    <property type="entry name" value="B3_DNA"/>
    <property type="match status" value="1"/>
</dbReference>
<dbReference type="InterPro" id="IPR003340">
    <property type="entry name" value="B3_DNA-bd"/>
</dbReference>
<dbReference type="Pfam" id="PF22936">
    <property type="entry name" value="Pol_BBD"/>
    <property type="match status" value="1"/>
</dbReference>
<keyword evidence="2" id="KW-0805">Transcription regulation</keyword>
<dbReference type="AlphaFoldDB" id="A0AAV6I4V2"/>
<dbReference type="Pfam" id="PF14223">
    <property type="entry name" value="Retrotran_gag_2"/>
    <property type="match status" value="1"/>
</dbReference>
<comment type="caution">
    <text evidence="8">The sequence shown here is derived from an EMBL/GenBank/DDBJ whole genome shotgun (WGS) entry which is preliminary data.</text>
</comment>
<dbReference type="GO" id="GO:0005634">
    <property type="term" value="C:nucleus"/>
    <property type="evidence" value="ECO:0007669"/>
    <property type="project" value="UniProtKB-SubCell"/>
</dbReference>
<evidence type="ECO:0000256" key="4">
    <source>
        <dbReference type="ARBA" id="ARBA00023163"/>
    </source>
</evidence>